<dbReference type="EMBL" id="VRMN01000001">
    <property type="protein sequence ID" value="KAA8498036.1"/>
    <property type="molecule type" value="Genomic_DNA"/>
</dbReference>
<feature type="domain" description="Coenzyme Q-binding protein COQ10 START" evidence="1">
    <location>
        <begin position="50"/>
        <end position="173"/>
    </location>
</feature>
<evidence type="ECO:0000259" key="1">
    <source>
        <dbReference type="Pfam" id="PF03364"/>
    </source>
</evidence>
<dbReference type="OrthoDB" id="47798at2759"/>
<keyword evidence="3" id="KW-1185">Reference proteome</keyword>
<dbReference type="InterPro" id="IPR023393">
    <property type="entry name" value="START-like_dom_sf"/>
</dbReference>
<dbReference type="InterPro" id="IPR005031">
    <property type="entry name" value="COQ10_START"/>
</dbReference>
<dbReference type="PANTHER" id="PTHR33824">
    <property type="entry name" value="POLYKETIDE CYCLASE/DEHYDRASE AND LIPID TRANSPORT SUPERFAMILY PROTEIN"/>
    <property type="match status" value="1"/>
</dbReference>
<name>A0A5J4Z354_PORPP</name>
<dbReference type="InterPro" id="IPR047137">
    <property type="entry name" value="ORF3"/>
</dbReference>
<gene>
    <name evidence="2" type="ORF">FVE85_5621</name>
</gene>
<proteinExistence type="predicted"/>
<dbReference type="AlphaFoldDB" id="A0A5J4Z354"/>
<sequence>MDITFVQPFVAGQQRGLHVDKTRCGSLTARARARQGIRMTWLETHARLKVEAPREFVFSRYSNLEAMPQWSPWLEKVVVDEQDPTLSTWKLAARGISVSWRARNVRVEEPEIIQWESVTGLSNRGKVTFADADDGASTNMTLTVSFNVPGFIAALMKSDFVGNYVERTLLADLERFRVIALRELRKERVRMHQQQTQSQAQV</sequence>
<evidence type="ECO:0000313" key="3">
    <source>
        <dbReference type="Proteomes" id="UP000324585"/>
    </source>
</evidence>
<evidence type="ECO:0000313" key="2">
    <source>
        <dbReference type="EMBL" id="KAA8498036.1"/>
    </source>
</evidence>
<dbReference type="Pfam" id="PF03364">
    <property type="entry name" value="Polyketide_cyc"/>
    <property type="match status" value="1"/>
</dbReference>
<dbReference type="OMA" id="TRIPNWM"/>
<accession>A0A5J4Z354</accession>
<dbReference type="Gene3D" id="3.30.530.20">
    <property type="match status" value="1"/>
</dbReference>
<dbReference type="Proteomes" id="UP000324585">
    <property type="component" value="Unassembled WGS sequence"/>
</dbReference>
<dbReference type="SUPFAM" id="SSF55961">
    <property type="entry name" value="Bet v1-like"/>
    <property type="match status" value="1"/>
</dbReference>
<dbReference type="PANTHER" id="PTHR33824:SF7">
    <property type="entry name" value="POLYKETIDE CYCLASE_DEHYDRASE AND LIPID TRANSPORT SUPERFAMILY PROTEIN"/>
    <property type="match status" value="1"/>
</dbReference>
<organism evidence="2 3">
    <name type="scientific">Porphyridium purpureum</name>
    <name type="common">Red alga</name>
    <name type="synonym">Porphyridium cruentum</name>
    <dbReference type="NCBI Taxonomy" id="35688"/>
    <lineage>
        <taxon>Eukaryota</taxon>
        <taxon>Rhodophyta</taxon>
        <taxon>Bangiophyceae</taxon>
        <taxon>Porphyridiales</taxon>
        <taxon>Porphyridiaceae</taxon>
        <taxon>Porphyridium</taxon>
    </lineage>
</organism>
<reference evidence="3" key="1">
    <citation type="journal article" date="2019" name="Nat. Commun.">
        <title>Expansion of phycobilisome linker gene families in mesophilic red algae.</title>
        <authorList>
            <person name="Lee J."/>
            <person name="Kim D."/>
            <person name="Bhattacharya D."/>
            <person name="Yoon H.S."/>
        </authorList>
    </citation>
    <scope>NUCLEOTIDE SEQUENCE [LARGE SCALE GENOMIC DNA]</scope>
    <source>
        <strain evidence="3">CCMP 1328</strain>
    </source>
</reference>
<protein>
    <recommendedName>
        <fullName evidence="1">Coenzyme Q-binding protein COQ10 START domain-containing protein</fullName>
    </recommendedName>
</protein>
<comment type="caution">
    <text evidence="2">The sequence shown here is derived from an EMBL/GenBank/DDBJ whole genome shotgun (WGS) entry which is preliminary data.</text>
</comment>